<sequence length="416" mass="44526">MENNEPKDYKTASWEQVSHEGHHYERAEIKFRSNKTGRVKCFLKGVAFILVASVSGGVTAAYLINYKYSTYPMSYGINNPSLMEQTNTATADIPKNSITKVAESVGPTVVGISNKNETFFGERTSGSGSGIIFDPNGYIVTNYHVIEGAEKVTVKLVSSNKTFDAKYIGGDINRDIAVIKIDAKGLPVAKFGDSSKVKVGDVSVAIGNPLGDEFAGSVTAGIISAVNRKIQVQDQSTGRTTNYTVFQTDAAINPGNSGGALCNEAGEIIGINSLKLGASSNVEGMGFAITINEVKTVVDKIMKAEYKVTSNNEPKVNTSDTSKTPVKMGISVSNAVPEQKNGIKGAYVEDIDPDLGAGKAGIRPSDIITEIDKVKITTGDDYMKVLKNHKPGDIINCSVWRNGKTLQFKVTLSENK</sequence>
<dbReference type="SUPFAM" id="SSF50494">
    <property type="entry name" value="Trypsin-like serine proteases"/>
    <property type="match status" value="1"/>
</dbReference>
<dbReference type="GO" id="GO:0006508">
    <property type="term" value="P:proteolysis"/>
    <property type="evidence" value="ECO:0007669"/>
    <property type="project" value="UniProtKB-KW"/>
</dbReference>
<reference evidence="6 7" key="1">
    <citation type="submission" date="2024-11" db="EMBL/GenBank/DDBJ databases">
        <authorList>
            <person name="Heng Y.C."/>
            <person name="Lim A.C.H."/>
            <person name="Lee J.K.Y."/>
            <person name="Kittelmann S."/>
        </authorList>
    </citation>
    <scope>NUCLEOTIDE SEQUENCE [LARGE SCALE GENOMIC DNA]</scope>
    <source>
        <strain evidence="6 7">WILCCON 0202</strain>
    </source>
</reference>
<dbReference type="PROSITE" id="PS50106">
    <property type="entry name" value="PDZ"/>
    <property type="match status" value="1"/>
</dbReference>
<dbReference type="Pfam" id="PF13180">
    <property type="entry name" value="PDZ_2"/>
    <property type="match status" value="1"/>
</dbReference>
<comment type="similarity">
    <text evidence="1">Belongs to the peptidase S1C family.</text>
</comment>
<dbReference type="InterPro" id="IPR001940">
    <property type="entry name" value="Peptidase_S1C"/>
</dbReference>
<keyword evidence="3 6" id="KW-0378">Hydrolase</keyword>
<dbReference type="SMART" id="SM00228">
    <property type="entry name" value="PDZ"/>
    <property type="match status" value="1"/>
</dbReference>
<evidence type="ECO:0000256" key="2">
    <source>
        <dbReference type="ARBA" id="ARBA00022670"/>
    </source>
</evidence>
<evidence type="ECO:0000259" key="5">
    <source>
        <dbReference type="PROSITE" id="PS50106"/>
    </source>
</evidence>
<dbReference type="EC" id="3.4.21.-" evidence="6"/>
<dbReference type="PANTHER" id="PTHR43343">
    <property type="entry name" value="PEPTIDASE S12"/>
    <property type="match status" value="1"/>
</dbReference>
<feature type="transmembrane region" description="Helical" evidence="4">
    <location>
        <begin position="41"/>
        <end position="64"/>
    </location>
</feature>
<dbReference type="Pfam" id="PF13365">
    <property type="entry name" value="Trypsin_2"/>
    <property type="match status" value="1"/>
</dbReference>
<dbReference type="InterPro" id="IPR009003">
    <property type="entry name" value="Peptidase_S1_PA"/>
</dbReference>
<evidence type="ECO:0000256" key="1">
    <source>
        <dbReference type="ARBA" id="ARBA00010541"/>
    </source>
</evidence>
<keyword evidence="7" id="KW-1185">Reference proteome</keyword>
<dbReference type="Gene3D" id="2.30.42.10">
    <property type="match status" value="1"/>
</dbReference>
<accession>A0ABW8TVD0</accession>
<organism evidence="6 7">
    <name type="scientific">Candidatus Clostridium radicumherbarum</name>
    <dbReference type="NCBI Taxonomy" id="3381662"/>
    <lineage>
        <taxon>Bacteria</taxon>
        <taxon>Bacillati</taxon>
        <taxon>Bacillota</taxon>
        <taxon>Clostridia</taxon>
        <taxon>Eubacteriales</taxon>
        <taxon>Clostridiaceae</taxon>
        <taxon>Clostridium</taxon>
    </lineage>
</organism>
<name>A0ABW8TVD0_9CLOT</name>
<dbReference type="PRINTS" id="PR00834">
    <property type="entry name" value="PROTEASES2C"/>
</dbReference>
<dbReference type="InterPro" id="IPR001478">
    <property type="entry name" value="PDZ"/>
</dbReference>
<keyword evidence="4" id="KW-0472">Membrane</keyword>
<keyword evidence="2 6" id="KW-0645">Protease</keyword>
<dbReference type="InterPro" id="IPR036034">
    <property type="entry name" value="PDZ_sf"/>
</dbReference>
<keyword evidence="4" id="KW-0812">Transmembrane</keyword>
<dbReference type="InterPro" id="IPR051201">
    <property type="entry name" value="Chloro_Bact_Ser_Proteases"/>
</dbReference>
<dbReference type="InterPro" id="IPR043504">
    <property type="entry name" value="Peptidase_S1_PA_chymotrypsin"/>
</dbReference>
<dbReference type="GO" id="GO:0008233">
    <property type="term" value="F:peptidase activity"/>
    <property type="evidence" value="ECO:0007669"/>
    <property type="project" value="UniProtKB-KW"/>
</dbReference>
<dbReference type="RefSeq" id="WP_406766166.1">
    <property type="nucleotide sequence ID" value="NZ_JBJHZY010000003.1"/>
</dbReference>
<dbReference type="PANTHER" id="PTHR43343:SF3">
    <property type="entry name" value="PROTEASE DO-LIKE 8, CHLOROPLASTIC"/>
    <property type="match status" value="1"/>
</dbReference>
<dbReference type="Gene3D" id="2.40.10.10">
    <property type="entry name" value="Trypsin-like serine proteases"/>
    <property type="match status" value="2"/>
</dbReference>
<evidence type="ECO:0000256" key="3">
    <source>
        <dbReference type="ARBA" id="ARBA00022801"/>
    </source>
</evidence>
<feature type="domain" description="PDZ" evidence="5">
    <location>
        <begin position="315"/>
        <end position="388"/>
    </location>
</feature>
<dbReference type="SUPFAM" id="SSF50156">
    <property type="entry name" value="PDZ domain-like"/>
    <property type="match status" value="1"/>
</dbReference>
<protein>
    <submittedName>
        <fullName evidence="6">S1C family serine protease</fullName>
        <ecNumber evidence="6">3.4.21.-</ecNumber>
    </submittedName>
</protein>
<evidence type="ECO:0000313" key="6">
    <source>
        <dbReference type="EMBL" id="MFL0269549.1"/>
    </source>
</evidence>
<keyword evidence="4" id="KW-1133">Transmembrane helix</keyword>
<proteinExistence type="inferred from homology"/>
<dbReference type="EMBL" id="JBJHZY010000003">
    <property type="protein sequence ID" value="MFL0269549.1"/>
    <property type="molecule type" value="Genomic_DNA"/>
</dbReference>
<evidence type="ECO:0000256" key="4">
    <source>
        <dbReference type="SAM" id="Phobius"/>
    </source>
</evidence>
<evidence type="ECO:0000313" key="7">
    <source>
        <dbReference type="Proteomes" id="UP001623661"/>
    </source>
</evidence>
<dbReference type="Proteomes" id="UP001623661">
    <property type="component" value="Unassembled WGS sequence"/>
</dbReference>
<comment type="caution">
    <text evidence="6">The sequence shown here is derived from an EMBL/GenBank/DDBJ whole genome shotgun (WGS) entry which is preliminary data.</text>
</comment>
<gene>
    <name evidence="6" type="ORF">ACJDUH_15810</name>
</gene>